<sequence length="191" mass="21736">MINKTLAILAGGKSSRMNYNNKALLNYKERKFIEHIIDAGKGYKEIIIIANKKEEYEGFNLRVIEDIYKGNGPLSGIHSALMNSTTDKVLCIACDMPLITSETLNILGNYNEEYEVLIPEVSGRLQPLCAVYSKKSIPSIENAIKNNNNKLQLLIKSLNYKVIDGNQEKKFIEKDFLNINTEKEYKELEEL</sequence>
<dbReference type="InterPro" id="IPR029044">
    <property type="entry name" value="Nucleotide-diphossugar_trans"/>
</dbReference>
<dbReference type="Pfam" id="PF12804">
    <property type="entry name" value="NTP_transf_3"/>
    <property type="match status" value="1"/>
</dbReference>
<keyword evidence="5 8" id="KW-0460">Magnesium</keyword>
<organism evidence="10 11">
    <name type="scientific">Clostridium disporicum</name>
    <dbReference type="NCBI Taxonomy" id="84024"/>
    <lineage>
        <taxon>Bacteria</taxon>
        <taxon>Bacillati</taxon>
        <taxon>Bacillota</taxon>
        <taxon>Clostridia</taxon>
        <taxon>Eubacteriales</taxon>
        <taxon>Clostridiaceae</taxon>
        <taxon>Clostridium</taxon>
    </lineage>
</organism>
<evidence type="ECO:0000313" key="10">
    <source>
        <dbReference type="EMBL" id="CUO46359.1"/>
    </source>
</evidence>
<evidence type="ECO:0000259" key="9">
    <source>
        <dbReference type="Pfam" id="PF12804"/>
    </source>
</evidence>
<evidence type="ECO:0000256" key="1">
    <source>
        <dbReference type="ARBA" id="ARBA00022490"/>
    </source>
</evidence>
<dbReference type="PANTHER" id="PTHR19136:SF81">
    <property type="entry name" value="MOLYBDENUM COFACTOR GUANYLYLTRANSFERASE"/>
    <property type="match status" value="1"/>
</dbReference>
<comment type="caution">
    <text evidence="8">Lacks conserved residue(s) required for the propagation of feature annotation.</text>
</comment>
<evidence type="ECO:0000256" key="7">
    <source>
        <dbReference type="ARBA" id="ARBA00023150"/>
    </source>
</evidence>
<dbReference type="GO" id="GO:0061603">
    <property type="term" value="F:molybdenum cofactor guanylyltransferase activity"/>
    <property type="evidence" value="ECO:0007669"/>
    <property type="project" value="UniProtKB-EC"/>
</dbReference>
<dbReference type="GO" id="GO:0006777">
    <property type="term" value="P:Mo-molybdopterin cofactor biosynthetic process"/>
    <property type="evidence" value="ECO:0007669"/>
    <property type="project" value="UniProtKB-KW"/>
</dbReference>
<comment type="catalytic activity">
    <reaction evidence="8">
        <text>Mo-molybdopterin + GTP + H(+) = Mo-molybdopterin guanine dinucleotide + diphosphate</text>
        <dbReference type="Rhea" id="RHEA:34243"/>
        <dbReference type="ChEBI" id="CHEBI:15378"/>
        <dbReference type="ChEBI" id="CHEBI:33019"/>
        <dbReference type="ChEBI" id="CHEBI:37565"/>
        <dbReference type="ChEBI" id="CHEBI:71302"/>
        <dbReference type="ChEBI" id="CHEBI:71310"/>
        <dbReference type="EC" id="2.7.7.77"/>
    </reaction>
</comment>
<evidence type="ECO:0000256" key="4">
    <source>
        <dbReference type="ARBA" id="ARBA00022741"/>
    </source>
</evidence>
<evidence type="ECO:0000256" key="8">
    <source>
        <dbReference type="HAMAP-Rule" id="MF_00316"/>
    </source>
</evidence>
<feature type="binding site" evidence="8">
    <location>
        <position position="95"/>
    </location>
    <ligand>
        <name>Mg(2+)</name>
        <dbReference type="ChEBI" id="CHEBI:18420"/>
    </ligand>
</feature>
<dbReference type="GeneID" id="83010731"/>
<dbReference type="EC" id="2.7.7.77" evidence="8"/>
<feature type="domain" description="MobA-like NTP transferase" evidence="9">
    <location>
        <begin position="7"/>
        <end position="153"/>
    </location>
</feature>
<dbReference type="SUPFAM" id="SSF53448">
    <property type="entry name" value="Nucleotide-diphospho-sugar transferases"/>
    <property type="match status" value="1"/>
</dbReference>
<keyword evidence="4 8" id="KW-0547">Nucleotide-binding</keyword>
<dbReference type="CDD" id="cd02503">
    <property type="entry name" value="MobA"/>
    <property type="match status" value="1"/>
</dbReference>
<keyword evidence="3 8" id="KW-0479">Metal-binding</keyword>
<evidence type="ECO:0000313" key="11">
    <source>
        <dbReference type="Proteomes" id="UP000095558"/>
    </source>
</evidence>
<evidence type="ECO:0000256" key="6">
    <source>
        <dbReference type="ARBA" id="ARBA00023134"/>
    </source>
</evidence>
<feature type="binding site" evidence="8">
    <location>
        <position position="95"/>
    </location>
    <ligand>
        <name>GTP</name>
        <dbReference type="ChEBI" id="CHEBI:37565"/>
    </ligand>
</feature>
<dbReference type="GO" id="GO:0046872">
    <property type="term" value="F:metal ion binding"/>
    <property type="evidence" value="ECO:0007669"/>
    <property type="project" value="UniProtKB-KW"/>
</dbReference>
<keyword evidence="2 8" id="KW-0808">Transferase</keyword>
<dbReference type="InterPro" id="IPR013482">
    <property type="entry name" value="Molybde_CF_guanTrfase"/>
</dbReference>
<comment type="cofactor">
    <cofactor evidence="8">
        <name>Mg(2+)</name>
        <dbReference type="ChEBI" id="CHEBI:18420"/>
    </cofactor>
</comment>
<comment type="similarity">
    <text evidence="8">Belongs to the MobA family.</text>
</comment>
<keyword evidence="1 8" id="KW-0963">Cytoplasm</keyword>
<feature type="binding site" evidence="8">
    <location>
        <begin position="9"/>
        <end position="11"/>
    </location>
    <ligand>
        <name>GTP</name>
        <dbReference type="ChEBI" id="CHEBI:37565"/>
    </ligand>
</feature>
<feature type="binding site" evidence="8">
    <location>
        <position position="66"/>
    </location>
    <ligand>
        <name>GTP</name>
        <dbReference type="ChEBI" id="CHEBI:37565"/>
    </ligand>
</feature>
<dbReference type="GO" id="GO:0005737">
    <property type="term" value="C:cytoplasm"/>
    <property type="evidence" value="ECO:0007669"/>
    <property type="project" value="UniProtKB-SubCell"/>
</dbReference>
<reference evidence="10 11" key="1">
    <citation type="submission" date="2015-09" db="EMBL/GenBank/DDBJ databases">
        <authorList>
            <consortium name="Pathogen Informatics"/>
        </authorList>
    </citation>
    <scope>NUCLEOTIDE SEQUENCE [LARGE SCALE GENOMIC DNA]</scope>
    <source>
        <strain evidence="10 11">2789STDY5834855</strain>
    </source>
</reference>
<dbReference type="EMBL" id="CYZV01000025">
    <property type="protein sequence ID" value="CUO46359.1"/>
    <property type="molecule type" value="Genomic_DNA"/>
</dbReference>
<evidence type="ECO:0000256" key="2">
    <source>
        <dbReference type="ARBA" id="ARBA00022679"/>
    </source>
</evidence>
<evidence type="ECO:0000256" key="3">
    <source>
        <dbReference type="ARBA" id="ARBA00022723"/>
    </source>
</evidence>
<feature type="binding site" evidence="8">
    <location>
        <position position="22"/>
    </location>
    <ligand>
        <name>GTP</name>
        <dbReference type="ChEBI" id="CHEBI:37565"/>
    </ligand>
</feature>
<comment type="function">
    <text evidence="8">Transfers a GMP moiety from GTP to Mo-molybdopterin (Mo-MPT) cofactor (Moco or molybdenum cofactor) to form Mo-molybdopterin guanine dinucleotide (Mo-MGD) cofactor.</text>
</comment>
<comment type="subcellular location">
    <subcellularLocation>
        <location evidence="8">Cytoplasm</location>
    </subcellularLocation>
</comment>
<dbReference type="PANTHER" id="PTHR19136">
    <property type="entry name" value="MOLYBDENUM COFACTOR GUANYLYLTRANSFERASE"/>
    <property type="match status" value="1"/>
</dbReference>
<dbReference type="RefSeq" id="WP_042394817.1">
    <property type="nucleotide sequence ID" value="NZ_CYYT01000005.1"/>
</dbReference>
<dbReference type="OrthoDB" id="9788394at2"/>
<keyword evidence="6 8" id="KW-0342">GTP-binding</keyword>
<dbReference type="Proteomes" id="UP000095558">
    <property type="component" value="Unassembled WGS sequence"/>
</dbReference>
<dbReference type="InterPro" id="IPR025877">
    <property type="entry name" value="MobA-like_NTP_Trfase"/>
</dbReference>
<name>A0A173ZNV8_9CLOT</name>
<proteinExistence type="inferred from homology"/>
<dbReference type="AlphaFoldDB" id="A0A173ZNV8"/>
<dbReference type="GO" id="GO:0005525">
    <property type="term" value="F:GTP binding"/>
    <property type="evidence" value="ECO:0007669"/>
    <property type="project" value="UniProtKB-UniRule"/>
</dbReference>
<dbReference type="HAMAP" id="MF_00316">
    <property type="entry name" value="MobA"/>
    <property type="match status" value="1"/>
</dbReference>
<accession>A0A173ZNV8</accession>
<comment type="domain">
    <text evidence="8">The N-terminal domain determines nucleotide recognition and specific binding, while the C-terminal domain determines the specific binding to the target protein.</text>
</comment>
<evidence type="ECO:0000256" key="5">
    <source>
        <dbReference type="ARBA" id="ARBA00022842"/>
    </source>
</evidence>
<gene>
    <name evidence="8 10" type="primary">mobA</name>
    <name evidence="10" type="ORF">ERS852470_02422</name>
</gene>
<dbReference type="Gene3D" id="3.90.550.10">
    <property type="entry name" value="Spore Coat Polysaccharide Biosynthesis Protein SpsA, Chain A"/>
    <property type="match status" value="1"/>
</dbReference>
<protein>
    <recommendedName>
        <fullName evidence="8">Probable molybdenum cofactor guanylyltransferase</fullName>
        <shortName evidence="8">MoCo guanylyltransferase</shortName>
        <ecNumber evidence="8">2.7.7.77</ecNumber>
    </recommendedName>
    <alternativeName>
        <fullName evidence="8">GTP:molybdopterin guanylyltransferase</fullName>
    </alternativeName>
    <alternativeName>
        <fullName evidence="8">Mo-MPT guanylyltransferase</fullName>
    </alternativeName>
    <alternativeName>
        <fullName evidence="8">Molybdopterin guanylyltransferase</fullName>
    </alternativeName>
    <alternativeName>
        <fullName evidence="8">Molybdopterin-guanine dinucleotide synthase</fullName>
        <shortName evidence="8">MGD synthase</shortName>
    </alternativeName>
</protein>
<keyword evidence="7 8" id="KW-0501">Molybdenum cofactor biosynthesis</keyword>